<reference evidence="6 7" key="1">
    <citation type="submission" date="2018-12" db="EMBL/GenBank/DDBJ databases">
        <authorList>
            <person name="Li A."/>
            <person name="Zhang M."/>
            <person name="Zhu H."/>
        </authorList>
    </citation>
    <scope>NUCLEOTIDE SEQUENCE [LARGE SCALE GENOMIC DNA]</scope>
    <source>
        <strain evidence="6 7">R04H25</strain>
    </source>
</reference>
<gene>
    <name evidence="6" type="ORF">EGC76_09155</name>
</gene>
<dbReference type="RefSeq" id="WP_128352689.1">
    <property type="nucleotide sequence ID" value="NZ_JBLXIM010000003.1"/>
</dbReference>
<dbReference type="InterPro" id="IPR044772">
    <property type="entry name" value="NO3_transporter"/>
</dbReference>
<feature type="transmembrane region" description="Helical" evidence="5">
    <location>
        <begin position="376"/>
        <end position="396"/>
    </location>
</feature>
<evidence type="ECO:0008006" key="8">
    <source>
        <dbReference type="Google" id="ProtNLM"/>
    </source>
</evidence>
<dbReference type="Proteomes" id="UP000288789">
    <property type="component" value="Unassembled WGS sequence"/>
</dbReference>
<dbReference type="InterPro" id="IPR036259">
    <property type="entry name" value="MFS_trans_sf"/>
</dbReference>
<evidence type="ECO:0000256" key="5">
    <source>
        <dbReference type="SAM" id="Phobius"/>
    </source>
</evidence>
<feature type="transmembrane region" description="Helical" evidence="5">
    <location>
        <begin position="103"/>
        <end position="122"/>
    </location>
</feature>
<evidence type="ECO:0000256" key="2">
    <source>
        <dbReference type="ARBA" id="ARBA00022692"/>
    </source>
</evidence>
<feature type="transmembrane region" description="Helical" evidence="5">
    <location>
        <begin position="134"/>
        <end position="156"/>
    </location>
</feature>
<accession>A0A443YZ02</accession>
<dbReference type="Gene3D" id="1.20.1250.20">
    <property type="entry name" value="MFS general substrate transporter like domains"/>
    <property type="match status" value="1"/>
</dbReference>
<feature type="transmembrane region" description="Helical" evidence="5">
    <location>
        <begin position="342"/>
        <end position="364"/>
    </location>
</feature>
<dbReference type="GO" id="GO:0015112">
    <property type="term" value="F:nitrate transmembrane transporter activity"/>
    <property type="evidence" value="ECO:0007669"/>
    <property type="project" value="InterPro"/>
</dbReference>
<feature type="transmembrane region" description="Helical" evidence="5">
    <location>
        <begin position="48"/>
        <end position="68"/>
    </location>
</feature>
<keyword evidence="2 5" id="KW-0812">Transmembrane</keyword>
<evidence type="ECO:0000256" key="3">
    <source>
        <dbReference type="ARBA" id="ARBA00022989"/>
    </source>
</evidence>
<feature type="transmembrane region" description="Helical" evidence="5">
    <location>
        <begin position="310"/>
        <end position="330"/>
    </location>
</feature>
<feature type="transmembrane region" description="Helical" evidence="5">
    <location>
        <begin position="15"/>
        <end position="36"/>
    </location>
</feature>
<evidence type="ECO:0000313" key="7">
    <source>
        <dbReference type="Proteomes" id="UP000288789"/>
    </source>
</evidence>
<sequence>MNTVRASSTVDKPTAINLIVGMTLWMSLSVLVVQLFSVDAGFDFAQLYRLLALSGLSATAWHFVFFWLGERAMQSRFIYLSTAALLIPAFAMVWLLMHPPLSYSALQWLAVACGFGGAQFIAFTRNDKIDKTGLGWTLAVNAGIAGIGIVIAQAALPFLSSINLFGALAGTPWVSTHGSGDIVGVIAPGASLWLANMGWIIIAAIALASIVWQVARRTQDDPAKPFGTITDRTHYRAILRNKHTWVMTLLYVMAFGSFIGFTITFPLSLQNFSATYTPSALTYAWIGPLLGVLARPFGGWLADLFGGSKVTLWCAVVLAISSVVAGVITYKATHSPLPEQWFLGYLLVFLVIFIATGAASSAIFRSVSVVLPLEQLPLALRWLTAVASAGAAYIPALWYVNSTTATPAYALFVFALFYVACVALVAYMYLRNKAEFYNP</sequence>
<keyword evidence="3 5" id="KW-1133">Transmembrane helix</keyword>
<comment type="caution">
    <text evidence="6">The sequence shown here is derived from an EMBL/GenBank/DDBJ whole genome shotgun (WGS) entry which is preliminary data.</text>
</comment>
<dbReference type="OrthoDB" id="9771451at2"/>
<keyword evidence="7" id="KW-1185">Reference proteome</keyword>
<feature type="transmembrane region" description="Helical" evidence="5">
    <location>
        <begin position="245"/>
        <end position="268"/>
    </location>
</feature>
<evidence type="ECO:0000256" key="1">
    <source>
        <dbReference type="ARBA" id="ARBA00004141"/>
    </source>
</evidence>
<feature type="transmembrane region" description="Helical" evidence="5">
    <location>
        <begin position="197"/>
        <end position="215"/>
    </location>
</feature>
<name>A0A443YZ02_9GAMM</name>
<feature type="transmembrane region" description="Helical" evidence="5">
    <location>
        <begin position="408"/>
        <end position="430"/>
    </location>
</feature>
<dbReference type="GO" id="GO:0016020">
    <property type="term" value="C:membrane"/>
    <property type="evidence" value="ECO:0007669"/>
    <property type="project" value="UniProtKB-SubCell"/>
</dbReference>
<feature type="transmembrane region" description="Helical" evidence="5">
    <location>
        <begin position="77"/>
        <end position="97"/>
    </location>
</feature>
<comment type="subcellular location">
    <subcellularLocation>
        <location evidence="1">Membrane</location>
        <topology evidence="1">Multi-pass membrane protein</topology>
    </subcellularLocation>
</comment>
<dbReference type="PANTHER" id="PTHR23515">
    <property type="entry name" value="HIGH-AFFINITY NITRATE TRANSPORTER 2.3"/>
    <property type="match status" value="1"/>
</dbReference>
<organism evidence="6 7">
    <name type="scientific">Pseudidiomarina gelatinasegens</name>
    <dbReference type="NCBI Taxonomy" id="2487740"/>
    <lineage>
        <taxon>Bacteria</taxon>
        <taxon>Pseudomonadati</taxon>
        <taxon>Pseudomonadota</taxon>
        <taxon>Gammaproteobacteria</taxon>
        <taxon>Alteromonadales</taxon>
        <taxon>Idiomarinaceae</taxon>
        <taxon>Pseudidiomarina</taxon>
    </lineage>
</organism>
<evidence type="ECO:0000313" key="6">
    <source>
        <dbReference type="EMBL" id="RWU09351.1"/>
    </source>
</evidence>
<protein>
    <recommendedName>
        <fullName evidence="8">MFS transporter</fullName>
    </recommendedName>
</protein>
<dbReference type="SUPFAM" id="SSF103473">
    <property type="entry name" value="MFS general substrate transporter"/>
    <property type="match status" value="1"/>
</dbReference>
<dbReference type="AlphaFoldDB" id="A0A443YZ02"/>
<evidence type="ECO:0000256" key="4">
    <source>
        <dbReference type="ARBA" id="ARBA00023136"/>
    </source>
</evidence>
<keyword evidence="4 5" id="KW-0472">Membrane</keyword>
<dbReference type="EMBL" id="RSFE01000006">
    <property type="protein sequence ID" value="RWU09351.1"/>
    <property type="molecule type" value="Genomic_DNA"/>
</dbReference>
<proteinExistence type="predicted"/>